<sequence length="95" mass="10672">MEEDVRDWIKSCKIYQLTTPRTSPPPLLLLIQPKHPFEIIATDVVNILPDYFTKWVSAHPIPDQIASTIVECFVNNVVLTHGSPLVLLSDQGGCF</sequence>
<dbReference type="GO" id="GO:0003676">
    <property type="term" value="F:nucleic acid binding"/>
    <property type="evidence" value="ECO:0007669"/>
    <property type="project" value="InterPro"/>
</dbReference>
<dbReference type="InterPro" id="IPR012337">
    <property type="entry name" value="RNaseH-like_sf"/>
</dbReference>
<dbReference type="WBParaSite" id="nRc.2.0.1.t26222-RA">
    <property type="protein sequence ID" value="nRc.2.0.1.t26222-RA"/>
    <property type="gene ID" value="nRc.2.0.1.g26222"/>
</dbReference>
<protein>
    <submittedName>
        <fullName evidence="3">Integrase catalytic domain-containing protein</fullName>
    </submittedName>
</protein>
<organism evidence="2 3">
    <name type="scientific">Romanomermis culicivorax</name>
    <name type="common">Nematode worm</name>
    <dbReference type="NCBI Taxonomy" id="13658"/>
    <lineage>
        <taxon>Eukaryota</taxon>
        <taxon>Metazoa</taxon>
        <taxon>Ecdysozoa</taxon>
        <taxon>Nematoda</taxon>
        <taxon>Enoplea</taxon>
        <taxon>Dorylaimia</taxon>
        <taxon>Mermithida</taxon>
        <taxon>Mermithoidea</taxon>
        <taxon>Mermithidae</taxon>
        <taxon>Romanomermis</taxon>
    </lineage>
</organism>
<dbReference type="GO" id="GO:0015074">
    <property type="term" value="P:DNA integration"/>
    <property type="evidence" value="ECO:0007669"/>
    <property type="project" value="InterPro"/>
</dbReference>
<accession>A0A915JJG7</accession>
<dbReference type="Gene3D" id="3.30.420.10">
    <property type="entry name" value="Ribonuclease H-like superfamily/Ribonuclease H"/>
    <property type="match status" value="1"/>
</dbReference>
<dbReference type="PROSITE" id="PS50994">
    <property type="entry name" value="INTEGRASE"/>
    <property type="match status" value="1"/>
</dbReference>
<evidence type="ECO:0000313" key="3">
    <source>
        <dbReference type="WBParaSite" id="nRc.2.0.1.t26222-RA"/>
    </source>
</evidence>
<feature type="domain" description="Integrase catalytic" evidence="1">
    <location>
        <begin position="16"/>
        <end position="95"/>
    </location>
</feature>
<name>A0A915JJG7_ROMCU</name>
<evidence type="ECO:0000259" key="1">
    <source>
        <dbReference type="PROSITE" id="PS50994"/>
    </source>
</evidence>
<keyword evidence="2" id="KW-1185">Reference proteome</keyword>
<proteinExistence type="predicted"/>
<reference evidence="3" key="1">
    <citation type="submission" date="2022-11" db="UniProtKB">
        <authorList>
            <consortium name="WormBaseParasite"/>
        </authorList>
    </citation>
    <scope>IDENTIFICATION</scope>
</reference>
<dbReference type="InterPro" id="IPR001584">
    <property type="entry name" value="Integrase_cat-core"/>
</dbReference>
<dbReference type="InterPro" id="IPR036397">
    <property type="entry name" value="RNaseH_sf"/>
</dbReference>
<evidence type="ECO:0000313" key="2">
    <source>
        <dbReference type="Proteomes" id="UP000887565"/>
    </source>
</evidence>
<dbReference type="Proteomes" id="UP000887565">
    <property type="component" value="Unplaced"/>
</dbReference>
<dbReference type="AlphaFoldDB" id="A0A915JJG7"/>
<dbReference type="SUPFAM" id="SSF53098">
    <property type="entry name" value="Ribonuclease H-like"/>
    <property type="match status" value="1"/>
</dbReference>